<keyword evidence="3" id="KW-1185">Reference proteome</keyword>
<evidence type="ECO:0000313" key="3">
    <source>
        <dbReference type="Proteomes" id="UP000801492"/>
    </source>
</evidence>
<dbReference type="EMBL" id="VTPC01086855">
    <property type="protein sequence ID" value="KAF2886685.1"/>
    <property type="molecule type" value="Genomic_DNA"/>
</dbReference>
<accession>A0A8K0CG67</accession>
<organism evidence="2 3">
    <name type="scientific">Ignelater luminosus</name>
    <name type="common">Cucubano</name>
    <name type="synonym">Pyrophorus luminosus</name>
    <dbReference type="NCBI Taxonomy" id="2038154"/>
    <lineage>
        <taxon>Eukaryota</taxon>
        <taxon>Metazoa</taxon>
        <taxon>Ecdysozoa</taxon>
        <taxon>Arthropoda</taxon>
        <taxon>Hexapoda</taxon>
        <taxon>Insecta</taxon>
        <taxon>Pterygota</taxon>
        <taxon>Neoptera</taxon>
        <taxon>Endopterygota</taxon>
        <taxon>Coleoptera</taxon>
        <taxon>Polyphaga</taxon>
        <taxon>Elateriformia</taxon>
        <taxon>Elateroidea</taxon>
        <taxon>Elateridae</taxon>
        <taxon>Agrypninae</taxon>
        <taxon>Pyrophorini</taxon>
        <taxon>Ignelater</taxon>
    </lineage>
</organism>
<dbReference type="Proteomes" id="UP000801492">
    <property type="component" value="Unassembled WGS sequence"/>
</dbReference>
<evidence type="ECO:0000313" key="2">
    <source>
        <dbReference type="EMBL" id="KAF2886685.1"/>
    </source>
</evidence>
<dbReference type="PANTHER" id="PTHR46409:SF1">
    <property type="entry name" value="HTH PSQ-TYPE DOMAIN-CONTAINING PROTEIN"/>
    <property type="match status" value="1"/>
</dbReference>
<comment type="caution">
    <text evidence="2">The sequence shown here is derived from an EMBL/GenBank/DDBJ whole genome shotgun (WGS) entry which is preliminary data.</text>
</comment>
<reference evidence="2" key="1">
    <citation type="submission" date="2019-08" db="EMBL/GenBank/DDBJ databases">
        <title>The genome of the North American firefly Photinus pyralis.</title>
        <authorList>
            <consortium name="Photinus pyralis genome working group"/>
            <person name="Fallon T.R."/>
            <person name="Sander Lower S.E."/>
            <person name="Weng J.-K."/>
        </authorList>
    </citation>
    <scope>NUCLEOTIDE SEQUENCE</scope>
    <source>
        <strain evidence="2">TRF0915ILg1</strain>
        <tissue evidence="2">Whole body</tissue>
    </source>
</reference>
<sequence>MIIGGVDIKTTLKLQKNKERKEREAEKLKRVREGNSVEDYGMEQHQDISSDDSDISCSYPSWKATSNPKIQIEEDLSEMVPSTSANLHIQLLGDDTTTILAIGCDGTWLICLLDTNELPLCHLMQHLDEKTNDPKGFTGVIEKSLETCEKLAEVSFELISVMLPKLDPPLISNTSNGELRNMIRKVPKGIEITKFPCHTQALERCIKLETDSSGTVCEEDARDGFIRAKLELRKMLPQFETRKHYLKTLEA</sequence>
<name>A0A8K0CG67_IGNLU</name>
<evidence type="ECO:0000256" key="1">
    <source>
        <dbReference type="SAM" id="MobiDB-lite"/>
    </source>
</evidence>
<dbReference type="OrthoDB" id="6617942at2759"/>
<protein>
    <submittedName>
        <fullName evidence="2">Uncharacterized protein</fullName>
    </submittedName>
</protein>
<feature type="compositionally biased region" description="Basic and acidic residues" evidence="1">
    <location>
        <begin position="16"/>
        <end position="35"/>
    </location>
</feature>
<proteinExistence type="predicted"/>
<dbReference type="AlphaFoldDB" id="A0A8K0CG67"/>
<gene>
    <name evidence="2" type="ORF">ILUMI_19488</name>
</gene>
<feature type="region of interest" description="Disordered" evidence="1">
    <location>
        <begin position="15"/>
        <end position="54"/>
    </location>
</feature>
<dbReference type="PANTHER" id="PTHR46409">
    <property type="entry name" value="HTH PSQ-TYPE DOMAIN-CONTAINING PROTEIN"/>
    <property type="match status" value="1"/>
</dbReference>